<reference evidence="1" key="2">
    <citation type="submission" date="2022-06" db="UniProtKB">
        <authorList>
            <consortium name="EnsemblMetazoa"/>
        </authorList>
    </citation>
    <scope>IDENTIFICATION</scope>
    <source>
        <strain evidence="1">DF5081</strain>
    </source>
</reference>
<dbReference type="AlphaFoldDB" id="A0A8R1EQT4"/>
<accession>A0A8R1EQT4</accession>
<keyword evidence="2" id="KW-1185">Reference proteome</keyword>
<organism evidence="1 2">
    <name type="scientific">Caenorhabditis japonica</name>
    <dbReference type="NCBI Taxonomy" id="281687"/>
    <lineage>
        <taxon>Eukaryota</taxon>
        <taxon>Metazoa</taxon>
        <taxon>Ecdysozoa</taxon>
        <taxon>Nematoda</taxon>
        <taxon>Chromadorea</taxon>
        <taxon>Rhabditida</taxon>
        <taxon>Rhabditina</taxon>
        <taxon>Rhabditomorpha</taxon>
        <taxon>Rhabditoidea</taxon>
        <taxon>Rhabditidae</taxon>
        <taxon>Peloderinae</taxon>
        <taxon>Caenorhabditis</taxon>
    </lineage>
</organism>
<name>A0A8R1EQT4_CAEJA</name>
<dbReference type="EnsemblMetazoa" id="CJA39073.1">
    <property type="protein sequence ID" value="CJA39073.1"/>
    <property type="gene ID" value="WBGene00214920"/>
</dbReference>
<dbReference type="Proteomes" id="UP000005237">
    <property type="component" value="Unassembled WGS sequence"/>
</dbReference>
<sequence>MIKLSINKGSVSFSDSHRAGPISSNYLCGAKKNEHVRYDESETDEMKRRRLKLYNRKVSRANYYEDRLTGAVGSTTGSAGWFTYSAESRKR</sequence>
<evidence type="ECO:0000313" key="2">
    <source>
        <dbReference type="Proteomes" id="UP000005237"/>
    </source>
</evidence>
<protein>
    <submittedName>
        <fullName evidence="1">Uncharacterized protein</fullName>
    </submittedName>
</protein>
<reference evidence="2" key="1">
    <citation type="submission" date="2010-08" db="EMBL/GenBank/DDBJ databases">
        <authorList>
            <consortium name="Caenorhabditis japonica Sequencing Consortium"/>
            <person name="Wilson R.K."/>
        </authorList>
    </citation>
    <scope>NUCLEOTIDE SEQUENCE [LARGE SCALE GENOMIC DNA]</scope>
    <source>
        <strain evidence="2">DF5081</strain>
    </source>
</reference>
<proteinExistence type="predicted"/>
<evidence type="ECO:0000313" key="1">
    <source>
        <dbReference type="EnsemblMetazoa" id="CJA39073.1"/>
    </source>
</evidence>